<dbReference type="CDD" id="cd17620">
    <property type="entry name" value="REC_OmpR_KdpE-like"/>
    <property type="match status" value="1"/>
</dbReference>
<evidence type="ECO:0000313" key="13">
    <source>
        <dbReference type="Proteomes" id="UP000190341"/>
    </source>
</evidence>
<dbReference type="STRING" id="428993.SAMN06296058_0480"/>
<evidence type="ECO:0000256" key="1">
    <source>
        <dbReference type="ARBA" id="ARBA00004496"/>
    </source>
</evidence>
<evidence type="ECO:0000313" key="12">
    <source>
        <dbReference type="EMBL" id="SKC45825.1"/>
    </source>
</evidence>
<gene>
    <name evidence="12" type="ORF">SAMN06296058_0480</name>
</gene>
<dbReference type="PROSITE" id="PS51755">
    <property type="entry name" value="OMPR_PHOB"/>
    <property type="match status" value="1"/>
</dbReference>
<evidence type="ECO:0000256" key="6">
    <source>
        <dbReference type="ARBA" id="ARBA00023125"/>
    </source>
</evidence>
<dbReference type="Pfam" id="PF00486">
    <property type="entry name" value="Trans_reg_C"/>
    <property type="match status" value="1"/>
</dbReference>
<evidence type="ECO:0000256" key="8">
    <source>
        <dbReference type="PROSITE-ProRule" id="PRU00169"/>
    </source>
</evidence>
<dbReference type="SUPFAM" id="SSF52172">
    <property type="entry name" value="CheY-like"/>
    <property type="match status" value="1"/>
</dbReference>
<dbReference type="SMART" id="SM00862">
    <property type="entry name" value="Trans_reg_C"/>
    <property type="match status" value="1"/>
</dbReference>
<dbReference type="PANTHER" id="PTHR48111:SF50">
    <property type="entry name" value="KDP OPERON TRANSCRIPTIONAL REGULATORY PROTEIN KDPE"/>
    <property type="match status" value="1"/>
</dbReference>
<dbReference type="SMART" id="SM00448">
    <property type="entry name" value="REC"/>
    <property type="match status" value="1"/>
</dbReference>
<evidence type="ECO:0000256" key="3">
    <source>
        <dbReference type="ARBA" id="ARBA00022553"/>
    </source>
</evidence>
<accession>A0A1T5J2Z9</accession>
<dbReference type="Gene3D" id="3.40.50.2300">
    <property type="match status" value="1"/>
</dbReference>
<feature type="domain" description="OmpR/PhoB-type" evidence="11">
    <location>
        <begin position="133"/>
        <end position="232"/>
    </location>
</feature>
<dbReference type="RefSeq" id="WP_079722877.1">
    <property type="nucleotide sequence ID" value="NZ_BMCL01000003.1"/>
</dbReference>
<dbReference type="InterPro" id="IPR001789">
    <property type="entry name" value="Sig_transdc_resp-reg_receiver"/>
</dbReference>
<evidence type="ECO:0000256" key="4">
    <source>
        <dbReference type="ARBA" id="ARBA00023012"/>
    </source>
</evidence>
<dbReference type="GO" id="GO:0005829">
    <property type="term" value="C:cytosol"/>
    <property type="evidence" value="ECO:0007669"/>
    <property type="project" value="TreeGrafter"/>
</dbReference>
<dbReference type="GO" id="GO:0000156">
    <property type="term" value="F:phosphorelay response regulator activity"/>
    <property type="evidence" value="ECO:0007669"/>
    <property type="project" value="TreeGrafter"/>
</dbReference>
<dbReference type="CDD" id="cd00383">
    <property type="entry name" value="trans_reg_C"/>
    <property type="match status" value="1"/>
</dbReference>
<proteinExistence type="predicted"/>
<evidence type="ECO:0000256" key="7">
    <source>
        <dbReference type="ARBA" id="ARBA00023163"/>
    </source>
</evidence>
<dbReference type="GO" id="GO:0045893">
    <property type="term" value="P:positive regulation of DNA-templated transcription"/>
    <property type="evidence" value="ECO:0007669"/>
    <property type="project" value="UniProtKB-ARBA"/>
</dbReference>
<comment type="subcellular location">
    <subcellularLocation>
        <location evidence="1">Cytoplasm</location>
    </subcellularLocation>
</comment>
<dbReference type="FunFam" id="3.40.50.2300:FF:000021">
    <property type="entry name" value="Two-component system response regulator KdpE"/>
    <property type="match status" value="1"/>
</dbReference>
<reference evidence="12 13" key="1">
    <citation type="submission" date="2017-02" db="EMBL/GenBank/DDBJ databases">
        <authorList>
            <person name="Peterson S.W."/>
        </authorList>
    </citation>
    <scope>NUCLEOTIDE SEQUENCE [LARGE SCALE GENOMIC DNA]</scope>
    <source>
        <strain evidence="12 13">P15</strain>
    </source>
</reference>
<feature type="DNA-binding region" description="OmpR/PhoB-type" evidence="9">
    <location>
        <begin position="133"/>
        <end position="232"/>
    </location>
</feature>
<organism evidence="12 13">
    <name type="scientific">Pseudoxanthomonas indica</name>
    <dbReference type="NCBI Taxonomy" id="428993"/>
    <lineage>
        <taxon>Bacteria</taxon>
        <taxon>Pseudomonadati</taxon>
        <taxon>Pseudomonadota</taxon>
        <taxon>Gammaproteobacteria</taxon>
        <taxon>Lysobacterales</taxon>
        <taxon>Lysobacteraceae</taxon>
        <taxon>Pseudoxanthomonas</taxon>
    </lineage>
</organism>
<dbReference type="Proteomes" id="UP000190341">
    <property type="component" value="Unassembled WGS sequence"/>
</dbReference>
<dbReference type="InterPro" id="IPR011006">
    <property type="entry name" value="CheY-like_superfamily"/>
</dbReference>
<evidence type="ECO:0000256" key="5">
    <source>
        <dbReference type="ARBA" id="ARBA00023015"/>
    </source>
</evidence>
<evidence type="ECO:0000256" key="9">
    <source>
        <dbReference type="PROSITE-ProRule" id="PRU01091"/>
    </source>
</evidence>
<keyword evidence="7" id="KW-0804">Transcription</keyword>
<feature type="domain" description="Response regulatory" evidence="10">
    <location>
        <begin position="10"/>
        <end position="123"/>
    </location>
</feature>
<keyword evidence="13" id="KW-1185">Reference proteome</keyword>
<dbReference type="PANTHER" id="PTHR48111">
    <property type="entry name" value="REGULATOR OF RPOS"/>
    <property type="match status" value="1"/>
</dbReference>
<evidence type="ECO:0000259" key="10">
    <source>
        <dbReference type="PROSITE" id="PS50110"/>
    </source>
</evidence>
<dbReference type="GO" id="GO:0000987">
    <property type="term" value="F:cis-regulatory region sequence-specific DNA binding"/>
    <property type="evidence" value="ECO:0007669"/>
    <property type="project" value="UniProtKB-ARBA"/>
</dbReference>
<sequence>MTDATSTPIRITVIDDEPQIRRFLDISLRAQGYQVDQAGSGREGLEQIALHAPDLVVLDIGLPDMDGHAVLRELRGWSSVPVIMLTVRSGEAEKVAALDAGANDYVTKPFGTEELMARIRSLLRARTRGDGESQVFDNGQLHIDIGKREVRVDGELITLTRKEYALLQLLARNPGRIVTQPQILREVWGVTHEHDTHYIRILVAKLRQKMGDDAVSPRYIVTEPGVGLKLVALSEASREPT</sequence>
<dbReference type="Pfam" id="PF00072">
    <property type="entry name" value="Response_reg"/>
    <property type="match status" value="1"/>
</dbReference>
<dbReference type="AlphaFoldDB" id="A0A1T5J2Z9"/>
<keyword evidence="3 8" id="KW-0597">Phosphoprotein</keyword>
<feature type="modified residue" description="4-aspartylphosphate" evidence="8">
    <location>
        <position position="59"/>
    </location>
</feature>
<protein>
    <submittedName>
        <fullName evidence="12">Two-component system, OmpR family, KDP operon response regulator KdpE</fullName>
    </submittedName>
</protein>
<dbReference type="PROSITE" id="PS50110">
    <property type="entry name" value="RESPONSE_REGULATORY"/>
    <property type="match status" value="1"/>
</dbReference>
<keyword evidence="6 9" id="KW-0238">DNA-binding</keyword>
<name>A0A1T5J2Z9_9GAMM</name>
<evidence type="ECO:0000256" key="2">
    <source>
        <dbReference type="ARBA" id="ARBA00022490"/>
    </source>
</evidence>
<evidence type="ECO:0000259" key="11">
    <source>
        <dbReference type="PROSITE" id="PS51755"/>
    </source>
</evidence>
<dbReference type="InterPro" id="IPR001867">
    <property type="entry name" value="OmpR/PhoB-type_DNA-bd"/>
</dbReference>
<dbReference type="OrthoDB" id="9802426at2"/>
<keyword evidence="2" id="KW-0963">Cytoplasm</keyword>
<dbReference type="GO" id="GO:0042802">
    <property type="term" value="F:identical protein binding"/>
    <property type="evidence" value="ECO:0007669"/>
    <property type="project" value="UniProtKB-ARBA"/>
</dbReference>
<dbReference type="GO" id="GO:0032993">
    <property type="term" value="C:protein-DNA complex"/>
    <property type="evidence" value="ECO:0007669"/>
    <property type="project" value="TreeGrafter"/>
</dbReference>
<dbReference type="Gene3D" id="1.10.10.10">
    <property type="entry name" value="Winged helix-like DNA-binding domain superfamily/Winged helix DNA-binding domain"/>
    <property type="match status" value="1"/>
</dbReference>
<keyword evidence="5" id="KW-0805">Transcription regulation</keyword>
<dbReference type="EMBL" id="FUZV01000001">
    <property type="protein sequence ID" value="SKC45825.1"/>
    <property type="molecule type" value="Genomic_DNA"/>
</dbReference>
<dbReference type="InterPro" id="IPR036388">
    <property type="entry name" value="WH-like_DNA-bd_sf"/>
</dbReference>
<keyword evidence="4" id="KW-0902">Two-component regulatory system</keyword>
<dbReference type="Gene3D" id="6.10.250.690">
    <property type="match status" value="1"/>
</dbReference>
<dbReference type="InterPro" id="IPR039420">
    <property type="entry name" value="WalR-like"/>
</dbReference>